<evidence type="ECO:0000256" key="3">
    <source>
        <dbReference type="ARBA" id="ARBA00022527"/>
    </source>
</evidence>
<dbReference type="InterPro" id="IPR011009">
    <property type="entry name" value="Kinase-like_dom_sf"/>
</dbReference>
<feature type="region of interest" description="Disordered" evidence="16">
    <location>
        <begin position="1"/>
        <end position="22"/>
    </location>
</feature>
<evidence type="ECO:0000256" key="15">
    <source>
        <dbReference type="PROSITE-ProRule" id="PRU10141"/>
    </source>
</evidence>
<dbReference type="PROSITE" id="PS50011">
    <property type="entry name" value="PROTEIN_KINASE_DOM"/>
    <property type="match status" value="1"/>
</dbReference>
<feature type="binding site" evidence="15">
    <location>
        <position position="142"/>
    </location>
    <ligand>
        <name>ATP</name>
        <dbReference type="ChEBI" id="CHEBI:30616"/>
    </ligand>
</feature>
<evidence type="ECO:0000256" key="10">
    <source>
        <dbReference type="ARBA" id="ARBA00022837"/>
    </source>
</evidence>
<keyword evidence="10" id="KW-0106">Calcium</keyword>
<reference evidence="19" key="1">
    <citation type="submission" date="2022-06" db="EMBL/GenBank/DDBJ databases">
        <title>Uncovering the hologenomic basis of an extraordinary plant invasion.</title>
        <authorList>
            <person name="Bieker V.C."/>
            <person name="Martin M.D."/>
            <person name="Gilbert T."/>
            <person name="Hodgins K."/>
            <person name="Battlay P."/>
            <person name="Petersen B."/>
            <person name="Wilson J."/>
        </authorList>
    </citation>
    <scope>NUCLEOTIDE SEQUENCE</scope>
    <source>
        <strain evidence="19">AA19_3_7</strain>
        <tissue evidence="19">Leaf</tissue>
    </source>
</reference>
<evidence type="ECO:0000256" key="8">
    <source>
        <dbReference type="ARBA" id="ARBA00022741"/>
    </source>
</evidence>
<dbReference type="GO" id="GO:0005524">
    <property type="term" value="F:ATP binding"/>
    <property type="evidence" value="ECO:0007669"/>
    <property type="project" value="UniProtKB-UniRule"/>
</dbReference>
<dbReference type="SUPFAM" id="SSF47473">
    <property type="entry name" value="EF-hand"/>
    <property type="match status" value="1"/>
</dbReference>
<feature type="domain" description="Protein kinase" evidence="17">
    <location>
        <begin position="109"/>
        <end position="376"/>
    </location>
</feature>
<dbReference type="SMART" id="SM00054">
    <property type="entry name" value="EFh"/>
    <property type="match status" value="3"/>
</dbReference>
<evidence type="ECO:0000256" key="11">
    <source>
        <dbReference type="ARBA" id="ARBA00022840"/>
    </source>
</evidence>
<dbReference type="GO" id="GO:0004674">
    <property type="term" value="F:protein serine/threonine kinase activity"/>
    <property type="evidence" value="ECO:0007669"/>
    <property type="project" value="UniProtKB-KW"/>
</dbReference>
<keyword evidence="8 15" id="KW-0547">Nucleotide-binding</keyword>
<sequence length="376" mass="42524">MFQYEKRKARNHHRHAKNHKVTKAVQNTPPKVVSIAQEDHKSAQPIQPAVKEHGKQSGTVVIVKQQSKPTPKNVQNNVKYSQHKRRKSSAGLLVDKVLKTRSGNLKDHYTIGLKLGQGQFGTTSTCISKKTGKKYACKSIAKRKLVTDDDVEDVRREVEIMHHLSGHPNVVSIEGAYEDAYEVHLVMELCGGGELFERISQKGHYSERKAADLIRTIASVIASKLSEEEIAGLKQMFKTMDSDNSGYITFEELKDGLKRFGADMDEYDTYDLMQSVTATLHFNKVDREDRLFAAFSYFDKDGSGYITRNELQQACKEFGVDGVHLEEIIKEVDQNNDGRIDYSEFVAMMHKGTATLARNRTKNNFIIGFKEPLRAL</sequence>
<comment type="catalytic activity">
    <reaction evidence="14">
        <text>L-seryl-[protein] + ATP = O-phospho-L-seryl-[protein] + ADP + H(+)</text>
        <dbReference type="Rhea" id="RHEA:17989"/>
        <dbReference type="Rhea" id="RHEA-COMP:9863"/>
        <dbReference type="Rhea" id="RHEA-COMP:11604"/>
        <dbReference type="ChEBI" id="CHEBI:15378"/>
        <dbReference type="ChEBI" id="CHEBI:29999"/>
        <dbReference type="ChEBI" id="CHEBI:30616"/>
        <dbReference type="ChEBI" id="CHEBI:83421"/>
        <dbReference type="ChEBI" id="CHEBI:456216"/>
        <dbReference type="EC" id="2.7.11.1"/>
    </reaction>
</comment>
<dbReference type="PANTHER" id="PTHR24349">
    <property type="entry name" value="SERINE/THREONINE-PROTEIN KINASE"/>
    <property type="match status" value="1"/>
</dbReference>
<evidence type="ECO:0000256" key="2">
    <source>
        <dbReference type="ARBA" id="ARBA00012513"/>
    </source>
</evidence>
<feature type="compositionally biased region" description="Basic residues" evidence="16">
    <location>
        <begin position="7"/>
        <end position="22"/>
    </location>
</feature>
<dbReference type="InterPro" id="IPR017441">
    <property type="entry name" value="Protein_kinase_ATP_BS"/>
</dbReference>
<dbReference type="PROSITE" id="PS00107">
    <property type="entry name" value="PROTEIN_KINASE_ATP"/>
    <property type="match status" value="1"/>
</dbReference>
<dbReference type="CDD" id="cd00051">
    <property type="entry name" value="EFh"/>
    <property type="match status" value="1"/>
</dbReference>
<dbReference type="InterPro" id="IPR050205">
    <property type="entry name" value="CDPK_Ser/Thr_kinases"/>
</dbReference>
<evidence type="ECO:0000256" key="16">
    <source>
        <dbReference type="SAM" id="MobiDB-lite"/>
    </source>
</evidence>
<name>A0AAD5CA68_AMBAR</name>
<evidence type="ECO:0000256" key="7">
    <source>
        <dbReference type="ARBA" id="ARBA00022737"/>
    </source>
</evidence>
<dbReference type="Gene3D" id="1.10.238.10">
    <property type="entry name" value="EF-hand"/>
    <property type="match status" value="2"/>
</dbReference>
<keyword evidence="4" id="KW-0597">Phosphoprotein</keyword>
<gene>
    <name evidence="19" type="ORF">M8C21_012636</name>
</gene>
<dbReference type="EMBL" id="JAMZMK010009194">
    <property type="protein sequence ID" value="KAI7736761.1"/>
    <property type="molecule type" value="Genomic_DNA"/>
</dbReference>
<evidence type="ECO:0000259" key="17">
    <source>
        <dbReference type="PROSITE" id="PS50011"/>
    </source>
</evidence>
<feature type="region of interest" description="Disordered" evidence="16">
    <location>
        <begin position="66"/>
        <end position="92"/>
    </location>
</feature>
<evidence type="ECO:0000313" key="20">
    <source>
        <dbReference type="Proteomes" id="UP001206925"/>
    </source>
</evidence>
<dbReference type="PROSITE" id="PS50222">
    <property type="entry name" value="EF_HAND_2"/>
    <property type="match status" value="3"/>
</dbReference>
<evidence type="ECO:0000256" key="1">
    <source>
        <dbReference type="ARBA" id="ARBA00005354"/>
    </source>
</evidence>
<comment type="caution">
    <text evidence="19">The sequence shown here is derived from an EMBL/GenBank/DDBJ whole genome shotgun (WGS) entry which is preliminary data.</text>
</comment>
<dbReference type="Gene3D" id="3.30.200.20">
    <property type="entry name" value="Phosphorylase Kinase, domain 1"/>
    <property type="match status" value="1"/>
</dbReference>
<evidence type="ECO:0000256" key="4">
    <source>
        <dbReference type="ARBA" id="ARBA00022553"/>
    </source>
</evidence>
<dbReference type="FunFam" id="1.10.238.10:FF:000003">
    <property type="entry name" value="Calmodulin A"/>
    <property type="match status" value="1"/>
</dbReference>
<evidence type="ECO:0000256" key="9">
    <source>
        <dbReference type="ARBA" id="ARBA00022777"/>
    </source>
</evidence>
<feature type="compositionally biased region" description="Polar residues" evidence="16">
    <location>
        <begin position="66"/>
        <end position="80"/>
    </location>
</feature>
<dbReference type="Pfam" id="PF00069">
    <property type="entry name" value="Pkinase"/>
    <property type="match status" value="1"/>
</dbReference>
<feature type="domain" description="EF-hand" evidence="18">
    <location>
        <begin position="286"/>
        <end position="321"/>
    </location>
</feature>
<comment type="similarity">
    <text evidence="1">Belongs to the protein kinase superfamily. CAMK Ser/Thr protein kinase family. CaMK subfamily.</text>
</comment>
<evidence type="ECO:0000256" key="13">
    <source>
        <dbReference type="ARBA" id="ARBA00047899"/>
    </source>
</evidence>
<dbReference type="InterPro" id="IPR002048">
    <property type="entry name" value="EF_hand_dom"/>
</dbReference>
<keyword evidence="11 15" id="KW-0067">ATP-binding</keyword>
<dbReference type="Proteomes" id="UP001206925">
    <property type="component" value="Unassembled WGS sequence"/>
</dbReference>
<keyword evidence="9" id="KW-0418">Kinase</keyword>
<dbReference type="GO" id="GO:0005509">
    <property type="term" value="F:calcium ion binding"/>
    <property type="evidence" value="ECO:0007669"/>
    <property type="project" value="InterPro"/>
</dbReference>
<dbReference type="SUPFAM" id="SSF56112">
    <property type="entry name" value="Protein kinase-like (PK-like)"/>
    <property type="match status" value="1"/>
</dbReference>
<evidence type="ECO:0000259" key="18">
    <source>
        <dbReference type="PROSITE" id="PS50222"/>
    </source>
</evidence>
<keyword evidence="7" id="KW-0677">Repeat</keyword>
<keyword evidence="6" id="KW-0479">Metal-binding</keyword>
<dbReference type="InterPro" id="IPR018247">
    <property type="entry name" value="EF_Hand_1_Ca_BS"/>
</dbReference>
<comment type="similarity">
    <text evidence="12">Belongs to the protein kinase superfamily. Ser/Thr protein kinase family. CDPK subfamily.</text>
</comment>
<keyword evidence="3" id="KW-0723">Serine/threonine-protein kinase</keyword>
<dbReference type="AlphaFoldDB" id="A0AAD5CA68"/>
<dbReference type="EC" id="2.7.11.1" evidence="2"/>
<dbReference type="InterPro" id="IPR011992">
    <property type="entry name" value="EF-hand-dom_pair"/>
</dbReference>
<evidence type="ECO:0000256" key="5">
    <source>
        <dbReference type="ARBA" id="ARBA00022679"/>
    </source>
</evidence>
<evidence type="ECO:0000313" key="19">
    <source>
        <dbReference type="EMBL" id="KAI7736761.1"/>
    </source>
</evidence>
<evidence type="ECO:0000256" key="14">
    <source>
        <dbReference type="ARBA" id="ARBA00048679"/>
    </source>
</evidence>
<protein>
    <recommendedName>
        <fullName evidence="2">non-specific serine/threonine protein kinase</fullName>
        <ecNumber evidence="2">2.7.11.1</ecNumber>
    </recommendedName>
</protein>
<accession>A0AAD5CA68</accession>
<dbReference type="FunFam" id="3.30.200.20:FF:000004">
    <property type="entry name" value="Calcium-dependent protein kinase 1"/>
    <property type="match status" value="1"/>
</dbReference>
<dbReference type="InterPro" id="IPR000719">
    <property type="entry name" value="Prot_kinase_dom"/>
</dbReference>
<proteinExistence type="inferred from homology"/>
<feature type="domain" description="EF-hand" evidence="18">
    <location>
        <begin position="324"/>
        <end position="355"/>
    </location>
</feature>
<keyword evidence="20" id="KW-1185">Reference proteome</keyword>
<feature type="domain" description="EF-hand" evidence="18">
    <location>
        <begin position="228"/>
        <end position="263"/>
    </location>
</feature>
<evidence type="ECO:0000256" key="12">
    <source>
        <dbReference type="ARBA" id="ARBA00024334"/>
    </source>
</evidence>
<dbReference type="Pfam" id="PF13499">
    <property type="entry name" value="EF-hand_7"/>
    <property type="match status" value="1"/>
</dbReference>
<dbReference type="Pfam" id="PF00036">
    <property type="entry name" value="EF-hand_1"/>
    <property type="match status" value="1"/>
</dbReference>
<dbReference type="PROSITE" id="PS00018">
    <property type="entry name" value="EF_HAND_1"/>
    <property type="match status" value="3"/>
</dbReference>
<keyword evidence="5" id="KW-0808">Transferase</keyword>
<organism evidence="19 20">
    <name type="scientific">Ambrosia artemisiifolia</name>
    <name type="common">Common ragweed</name>
    <dbReference type="NCBI Taxonomy" id="4212"/>
    <lineage>
        <taxon>Eukaryota</taxon>
        <taxon>Viridiplantae</taxon>
        <taxon>Streptophyta</taxon>
        <taxon>Embryophyta</taxon>
        <taxon>Tracheophyta</taxon>
        <taxon>Spermatophyta</taxon>
        <taxon>Magnoliopsida</taxon>
        <taxon>eudicotyledons</taxon>
        <taxon>Gunneridae</taxon>
        <taxon>Pentapetalae</taxon>
        <taxon>asterids</taxon>
        <taxon>campanulids</taxon>
        <taxon>Asterales</taxon>
        <taxon>Asteraceae</taxon>
        <taxon>Asteroideae</taxon>
        <taxon>Heliantheae alliance</taxon>
        <taxon>Heliantheae</taxon>
        <taxon>Ambrosia</taxon>
    </lineage>
</organism>
<evidence type="ECO:0000256" key="6">
    <source>
        <dbReference type="ARBA" id="ARBA00022723"/>
    </source>
</evidence>
<comment type="catalytic activity">
    <reaction evidence="13">
        <text>L-threonyl-[protein] + ATP = O-phospho-L-threonyl-[protein] + ADP + H(+)</text>
        <dbReference type="Rhea" id="RHEA:46608"/>
        <dbReference type="Rhea" id="RHEA-COMP:11060"/>
        <dbReference type="Rhea" id="RHEA-COMP:11605"/>
        <dbReference type="ChEBI" id="CHEBI:15378"/>
        <dbReference type="ChEBI" id="CHEBI:30013"/>
        <dbReference type="ChEBI" id="CHEBI:30616"/>
        <dbReference type="ChEBI" id="CHEBI:61977"/>
        <dbReference type="ChEBI" id="CHEBI:456216"/>
        <dbReference type="EC" id="2.7.11.1"/>
    </reaction>
</comment>